<dbReference type="SUPFAM" id="SSF48179">
    <property type="entry name" value="6-phosphogluconate dehydrogenase C-terminal domain-like"/>
    <property type="match status" value="1"/>
</dbReference>
<dbReference type="GO" id="GO:0000271">
    <property type="term" value="P:polysaccharide biosynthetic process"/>
    <property type="evidence" value="ECO:0007669"/>
    <property type="project" value="InterPro"/>
</dbReference>
<proteinExistence type="inferred from homology"/>
<dbReference type="RefSeq" id="WP_179929656.1">
    <property type="nucleotide sequence ID" value="NZ_JACCDF010000003.1"/>
</dbReference>
<dbReference type="InterPro" id="IPR008927">
    <property type="entry name" value="6-PGluconate_DH-like_C_sf"/>
</dbReference>
<dbReference type="AlphaFoldDB" id="A0A7Z0LJV3"/>
<feature type="domain" description="UDP-glucose/GDP-mannose dehydrogenase C-terminal" evidence="4">
    <location>
        <begin position="330"/>
        <end position="421"/>
    </location>
</feature>
<evidence type="ECO:0000259" key="4">
    <source>
        <dbReference type="SMART" id="SM00984"/>
    </source>
</evidence>
<organism evidence="5 6">
    <name type="scientific">Vreelandella salicampi</name>
    <dbReference type="NCBI Taxonomy" id="1449798"/>
    <lineage>
        <taxon>Bacteria</taxon>
        <taxon>Pseudomonadati</taxon>
        <taxon>Pseudomonadota</taxon>
        <taxon>Gammaproteobacteria</taxon>
        <taxon>Oceanospirillales</taxon>
        <taxon>Halomonadaceae</taxon>
        <taxon>Vreelandella</taxon>
    </lineage>
</organism>
<dbReference type="GO" id="GO:0016628">
    <property type="term" value="F:oxidoreductase activity, acting on the CH-CH group of donors, NAD or NADP as acceptor"/>
    <property type="evidence" value="ECO:0007669"/>
    <property type="project" value="InterPro"/>
</dbReference>
<dbReference type="Pfam" id="PF03720">
    <property type="entry name" value="UDPG_MGDP_dh_C"/>
    <property type="match status" value="1"/>
</dbReference>
<dbReference type="GO" id="GO:0089714">
    <property type="term" value="F:UDP-N-acetyl-D-mannosamine dehydrogenase activity"/>
    <property type="evidence" value="ECO:0007669"/>
    <property type="project" value="UniProtKB-EC"/>
</dbReference>
<keyword evidence="6" id="KW-1185">Reference proteome</keyword>
<dbReference type="SUPFAM" id="SSF52413">
    <property type="entry name" value="UDP-glucose/GDP-mannose dehydrogenase C-terminal domain"/>
    <property type="match status" value="1"/>
</dbReference>
<dbReference type="InterPro" id="IPR014026">
    <property type="entry name" value="UDP-Glc/GDP-Man_DH_dimer"/>
</dbReference>
<sequence length="426" mass="46116">MLFNTISMIGLGYIGLPTAAVFASRRKQVIGVDIDQKTVDTINGGQIHIVEPELDIVVHAAVTEGYLRATTKPEPADAFMVAVPTPFHTDENGQNHKADLSYIEAAAKSIAPILQAGNLVVLESTSPIGATEQLAAWLAEARPDLTFPQTHGEASDIRIAHCPERVLPGHVIRELVENDRVIGGMTPRCAEVACALYQMVVEGECVLTTARTAEMAKLTENSFRDVNIAFANELSTICHELDINVWELIALANRHPRVNILTPGAGVGGHCIAVDPWFIVDACPAQAKIIRAAREVNDAKPQWVLQRVNGALEHYHREYPHSRRSDLTVACLGLAFKPNIDDLRESPALGIAQQIAELGCRVQVVEPNIQVLPNSLDQPQVELATLDEALAQADVVCVLVKHKSFIAQADAVRAKQSIIDAVGLLG</sequence>
<dbReference type="SMART" id="SM00984">
    <property type="entry name" value="UDPG_MGDP_dh_C"/>
    <property type="match status" value="1"/>
</dbReference>
<accession>A0A7Z0LJV3</accession>
<dbReference type="FunFam" id="3.40.50.720:FF:000139">
    <property type="entry name" value="UDP-N-acetyl-D-mannosamine dehydrogenase"/>
    <property type="match status" value="1"/>
</dbReference>
<dbReference type="Proteomes" id="UP000586119">
    <property type="component" value="Unassembled WGS sequence"/>
</dbReference>
<protein>
    <submittedName>
        <fullName evidence="5">UDP-N-acetyl-D-mannosamine dehydrogenase</fullName>
        <ecNumber evidence="5">1.1.1.336</ecNumber>
    </submittedName>
</protein>
<dbReference type="EMBL" id="JACCDF010000003">
    <property type="protein sequence ID" value="NYS60326.1"/>
    <property type="molecule type" value="Genomic_DNA"/>
</dbReference>
<dbReference type="PIRSF" id="PIRSF000124">
    <property type="entry name" value="UDPglc_GDPman_dh"/>
    <property type="match status" value="1"/>
</dbReference>
<comment type="similarity">
    <text evidence="3">Belongs to the UDP-glucose/GDP-mannose dehydrogenase family.</text>
</comment>
<dbReference type="GO" id="GO:0051287">
    <property type="term" value="F:NAD binding"/>
    <property type="evidence" value="ECO:0007669"/>
    <property type="project" value="InterPro"/>
</dbReference>
<evidence type="ECO:0000256" key="2">
    <source>
        <dbReference type="ARBA" id="ARBA00023027"/>
    </source>
</evidence>
<name>A0A7Z0LJV3_9GAMM</name>
<gene>
    <name evidence="5" type="primary">wecC</name>
    <name evidence="5" type="ORF">HZS81_06050</name>
</gene>
<keyword evidence="1 5" id="KW-0560">Oxidoreductase</keyword>
<dbReference type="InterPro" id="IPR017476">
    <property type="entry name" value="UDP-Glc/GDP-Man"/>
</dbReference>
<evidence type="ECO:0000313" key="5">
    <source>
        <dbReference type="EMBL" id="NYS60326.1"/>
    </source>
</evidence>
<dbReference type="PANTHER" id="PTHR43491">
    <property type="entry name" value="UDP-N-ACETYL-D-MANNOSAMINE DEHYDROGENASE"/>
    <property type="match status" value="1"/>
</dbReference>
<evidence type="ECO:0000256" key="3">
    <source>
        <dbReference type="PIRNR" id="PIRNR000124"/>
    </source>
</evidence>
<dbReference type="Gene3D" id="3.40.50.720">
    <property type="entry name" value="NAD(P)-binding Rossmann-like Domain"/>
    <property type="match status" value="2"/>
</dbReference>
<dbReference type="InterPro" id="IPR036220">
    <property type="entry name" value="UDP-Glc/GDP-Man_DH_C_sf"/>
</dbReference>
<dbReference type="InterPro" id="IPR014027">
    <property type="entry name" value="UDP-Glc/GDP-Man_DH_C"/>
</dbReference>
<dbReference type="InterPro" id="IPR001732">
    <property type="entry name" value="UDP-Glc/GDP-Man_DH_N"/>
</dbReference>
<dbReference type="PANTHER" id="PTHR43491:SF1">
    <property type="entry name" value="UDP-N-ACETYL-D-MANNOSAMINE DEHYDROGENASE"/>
    <property type="match status" value="1"/>
</dbReference>
<dbReference type="NCBIfam" id="NF008286">
    <property type="entry name" value="PRK11064.1"/>
    <property type="match status" value="1"/>
</dbReference>
<evidence type="ECO:0000313" key="6">
    <source>
        <dbReference type="Proteomes" id="UP000586119"/>
    </source>
</evidence>
<dbReference type="EC" id="1.1.1.336" evidence="5"/>
<dbReference type="InterPro" id="IPR036291">
    <property type="entry name" value="NAD(P)-bd_dom_sf"/>
</dbReference>
<dbReference type="NCBIfam" id="TIGR03026">
    <property type="entry name" value="NDP-sugDHase"/>
    <property type="match status" value="1"/>
</dbReference>
<dbReference type="InterPro" id="IPR028359">
    <property type="entry name" value="UDP_ManNAc/GlcNAc_DH"/>
</dbReference>
<dbReference type="PIRSF" id="PIRSF500136">
    <property type="entry name" value="UDP_ManNAc_DH"/>
    <property type="match status" value="1"/>
</dbReference>
<reference evidence="5 6" key="1">
    <citation type="journal article" date="2015" name="Int. J. Syst. Evol. Microbiol.">
        <title>Halomonas salicampi sp. nov., a halotolerant and alkalitolerant bacterium isolated from a saltern soil.</title>
        <authorList>
            <person name="Lee J.C."/>
            <person name="Kim Y.S."/>
            <person name="Yun B.S."/>
            <person name="Whang K.S."/>
        </authorList>
    </citation>
    <scope>NUCLEOTIDE SEQUENCE [LARGE SCALE GENOMIC DNA]</scope>
    <source>
        <strain evidence="5 6">BH103</strain>
    </source>
</reference>
<dbReference type="SUPFAM" id="SSF51735">
    <property type="entry name" value="NAD(P)-binding Rossmann-fold domains"/>
    <property type="match status" value="1"/>
</dbReference>
<dbReference type="Pfam" id="PF00984">
    <property type="entry name" value="UDPG_MGDP_dh"/>
    <property type="match status" value="1"/>
</dbReference>
<dbReference type="Pfam" id="PF03721">
    <property type="entry name" value="UDPG_MGDP_dh_N"/>
    <property type="match status" value="1"/>
</dbReference>
<keyword evidence="2" id="KW-0520">NAD</keyword>
<evidence type="ECO:0000256" key="1">
    <source>
        <dbReference type="ARBA" id="ARBA00023002"/>
    </source>
</evidence>
<comment type="caution">
    <text evidence="5">The sequence shown here is derived from an EMBL/GenBank/DDBJ whole genome shotgun (WGS) entry which is preliminary data.</text>
</comment>